<comment type="caution">
    <text evidence="2">The sequence shown here is derived from an EMBL/GenBank/DDBJ whole genome shotgun (WGS) entry which is preliminary data.</text>
</comment>
<dbReference type="Proteomes" id="UP001073122">
    <property type="component" value="Unassembled WGS sequence"/>
</dbReference>
<keyword evidence="1" id="KW-1133">Transmembrane helix</keyword>
<reference evidence="2" key="1">
    <citation type="submission" date="2022-10" db="EMBL/GenBank/DDBJ databases">
        <title>Chryseobacterium sp. nov., a novel bacterial species.</title>
        <authorList>
            <person name="Cao Y."/>
        </authorList>
    </citation>
    <scope>NUCLEOTIDE SEQUENCE</scope>
    <source>
        <strain evidence="2">CCTCC AB2015118</strain>
    </source>
</reference>
<dbReference type="RefSeq" id="WP_267266991.1">
    <property type="nucleotide sequence ID" value="NZ_JAOVZW010000023.1"/>
</dbReference>
<keyword evidence="1" id="KW-0812">Transmembrane</keyword>
<feature type="transmembrane region" description="Helical" evidence="1">
    <location>
        <begin position="65"/>
        <end position="83"/>
    </location>
</feature>
<proteinExistence type="predicted"/>
<evidence type="ECO:0000313" key="3">
    <source>
        <dbReference type="Proteomes" id="UP001073122"/>
    </source>
</evidence>
<name>A0ABT3XVP3_9FLAO</name>
<sequence>MESSLQVFINFDEKITKTQLEKYYFYTWKKKLPTLLKNFFFIVLFLSIVDSIFKSDRSRIDFLKFLGIFLVIFSVLYLFIFLLNKANHISKLNKHIAEIKGFNPVSELYFDENSFYIKSEQYDIRSIWKYVSYEVSGKTVYITVQMGTTFTYIVTEEETNQYKNIIDFLKKKSNQKK</sequence>
<gene>
    <name evidence="2" type="ORF">OF897_17625</name>
</gene>
<evidence type="ECO:0000313" key="2">
    <source>
        <dbReference type="EMBL" id="MCX8525738.1"/>
    </source>
</evidence>
<keyword evidence="1" id="KW-0472">Membrane</keyword>
<accession>A0ABT3XVP3</accession>
<organism evidence="2 3">
    <name type="scientific">Chryseobacterium formosus</name>
    <dbReference type="NCBI Taxonomy" id="1537363"/>
    <lineage>
        <taxon>Bacteria</taxon>
        <taxon>Pseudomonadati</taxon>
        <taxon>Bacteroidota</taxon>
        <taxon>Flavobacteriia</taxon>
        <taxon>Flavobacteriales</taxon>
        <taxon>Weeksellaceae</taxon>
        <taxon>Chryseobacterium group</taxon>
        <taxon>Chryseobacterium</taxon>
    </lineage>
</organism>
<dbReference type="EMBL" id="JAOVZW010000023">
    <property type="protein sequence ID" value="MCX8525738.1"/>
    <property type="molecule type" value="Genomic_DNA"/>
</dbReference>
<keyword evidence="3" id="KW-1185">Reference proteome</keyword>
<feature type="transmembrane region" description="Helical" evidence="1">
    <location>
        <begin position="35"/>
        <end position="53"/>
    </location>
</feature>
<evidence type="ECO:0008006" key="4">
    <source>
        <dbReference type="Google" id="ProtNLM"/>
    </source>
</evidence>
<evidence type="ECO:0000256" key="1">
    <source>
        <dbReference type="SAM" id="Phobius"/>
    </source>
</evidence>
<protein>
    <recommendedName>
        <fullName evidence="4">YcxB-like protein domain-containing protein</fullName>
    </recommendedName>
</protein>